<evidence type="ECO:0000256" key="4">
    <source>
        <dbReference type="SAM" id="MobiDB-lite"/>
    </source>
</evidence>
<gene>
    <name evidence="5" type="ORF">G7K_3221-t1</name>
</gene>
<dbReference type="OMA" id="DYTPHFL"/>
<evidence type="ECO:0000256" key="1">
    <source>
        <dbReference type="ARBA" id="ARBA00006199"/>
    </source>
</evidence>
<keyword evidence="3" id="KW-0813">Transport</keyword>
<proteinExistence type="inferred from homology"/>
<keyword evidence="2 3" id="KW-0539">Nucleus</keyword>
<dbReference type="GO" id="GO:0005737">
    <property type="term" value="C:cytoplasm"/>
    <property type="evidence" value="ECO:0007669"/>
    <property type="project" value="UniProtKB-SubCell"/>
</dbReference>
<dbReference type="GO" id="GO:0071630">
    <property type="term" value="P:nuclear protein quality control by the ubiquitin-proteasome system"/>
    <property type="evidence" value="ECO:0007669"/>
    <property type="project" value="UniProtKB-UniRule"/>
</dbReference>
<keyword evidence="3" id="KW-0963">Cytoplasm</keyword>
<dbReference type="Pfam" id="PF08559">
    <property type="entry name" value="Cut8"/>
    <property type="match status" value="1"/>
</dbReference>
<sequence>MDSRSPLAAIQRSSPFDSFHQMQSPLRPVTPFGAASTAGGGMGSSVRKSRKRGRDDDSLSPGPGSERDVGDSPTPLSKRQRNIPQGRPLPLPRLLSSLDNAQLQSIILGLTERHPQLLGEVQSLAPRPTITSSISVLHRLEAAVREAFPYGGDPAGDYAYNRVRPCLNELLSALMDYTPHFLPPHEPHFDTSLSFLDEATHIIHRLPNWSNPLHNISKRQAYEEMCGAWISVFRDAIGKSSGVGLVRGGWVEKVEQHNEVAGGRSSRSSRVDNNRRRADCLGVGIRRLLRVLLGLGLGVKPGLDSGLRGGKPGYLRGTIRVRVCIWTICHGCMQYVQGEGSTRSSEG</sequence>
<comment type="function">
    <text evidence="3">Involved in ubiquitin-mediated protein degradation. Regulatory factor in the ubiquitin/proteasome pathway that controls the turnover of proteasome substrates. Targets proteasomes to the nucleus and facilitates the degradation of nuclear proteins.</text>
</comment>
<name>A0A0E9NI23_SAICN</name>
<dbReference type="PANTHER" id="PTHR28032:SF1">
    <property type="entry name" value="FI02826P"/>
    <property type="match status" value="1"/>
</dbReference>
<protein>
    <recommendedName>
        <fullName evidence="3">Tethering factor for nuclear proteasome STS1</fullName>
    </recommendedName>
</protein>
<organism evidence="5 6">
    <name type="scientific">Saitoella complicata (strain BCRC 22490 / CBS 7301 / JCM 7358 / NBRC 10748 / NRRL Y-17804)</name>
    <dbReference type="NCBI Taxonomy" id="698492"/>
    <lineage>
        <taxon>Eukaryota</taxon>
        <taxon>Fungi</taxon>
        <taxon>Dikarya</taxon>
        <taxon>Ascomycota</taxon>
        <taxon>Taphrinomycotina</taxon>
        <taxon>Taphrinomycotina incertae sedis</taxon>
        <taxon>Saitoella</taxon>
    </lineage>
</organism>
<comment type="subcellular location">
    <subcellularLocation>
        <location evidence="3">Cytoplasm</location>
    </subcellularLocation>
    <subcellularLocation>
        <location evidence="3">Nucleus</location>
    </subcellularLocation>
</comment>
<evidence type="ECO:0000313" key="5">
    <source>
        <dbReference type="EMBL" id="GAO49060.1"/>
    </source>
</evidence>
<dbReference type="Gene3D" id="1.20.58.1590">
    <property type="entry name" value="Tethering factor for nuclear proteasome Cut8/Sts1"/>
    <property type="match status" value="1"/>
</dbReference>
<comment type="caution">
    <text evidence="5">The sequence shown here is derived from an EMBL/GenBank/DDBJ whole genome shotgun (WGS) entry which is preliminary data.</text>
</comment>
<keyword evidence="3" id="KW-0653">Protein transport</keyword>
<keyword evidence="6" id="KW-1185">Reference proteome</keyword>
<dbReference type="GO" id="GO:0031144">
    <property type="term" value="P:proteasome localization"/>
    <property type="evidence" value="ECO:0007669"/>
    <property type="project" value="UniProtKB-UniRule"/>
</dbReference>
<dbReference type="STRING" id="698492.A0A0E9NI23"/>
<dbReference type="AlphaFoldDB" id="A0A0E9NI23"/>
<evidence type="ECO:0000256" key="2">
    <source>
        <dbReference type="ARBA" id="ARBA00023242"/>
    </source>
</evidence>
<comment type="subunit">
    <text evidence="3">Binds the proteasome.</text>
</comment>
<accession>A0A0E9NI23</accession>
<comment type="similarity">
    <text evidence="1 3">Belongs to the cut8/STS1 family.</text>
</comment>
<dbReference type="Proteomes" id="UP000033140">
    <property type="component" value="Unassembled WGS sequence"/>
</dbReference>
<evidence type="ECO:0000256" key="3">
    <source>
        <dbReference type="RuleBase" id="RU368013"/>
    </source>
</evidence>
<dbReference type="InterPro" id="IPR038422">
    <property type="entry name" value="Cut8/Sts1_sf"/>
</dbReference>
<dbReference type="GO" id="GO:0031965">
    <property type="term" value="C:nuclear membrane"/>
    <property type="evidence" value="ECO:0007669"/>
    <property type="project" value="TreeGrafter"/>
</dbReference>
<feature type="region of interest" description="Disordered" evidence="4">
    <location>
        <begin position="1"/>
        <end position="93"/>
    </location>
</feature>
<evidence type="ECO:0000313" key="6">
    <source>
        <dbReference type="Proteomes" id="UP000033140"/>
    </source>
</evidence>
<reference evidence="5 6" key="3">
    <citation type="journal article" date="2015" name="Genome Announc.">
        <title>Draft Genome Sequence of the Archiascomycetous Yeast Saitoella complicata.</title>
        <authorList>
            <person name="Yamauchi K."/>
            <person name="Kondo S."/>
            <person name="Hamamoto M."/>
            <person name="Takahashi Y."/>
            <person name="Ogura Y."/>
            <person name="Hayashi T."/>
            <person name="Nishida H."/>
        </authorList>
    </citation>
    <scope>NUCLEOTIDE SEQUENCE [LARGE SCALE GENOMIC DNA]</scope>
    <source>
        <strain evidence="5 6">NRRL Y-17804</strain>
    </source>
</reference>
<reference evidence="5 6" key="2">
    <citation type="journal article" date="2014" name="J. Gen. Appl. Microbiol.">
        <title>The early diverging ascomycetous budding yeast Saitoella complicata has three histone deacetylases belonging to the Clr6, Hos2, and Rpd3 lineages.</title>
        <authorList>
            <person name="Nishida H."/>
            <person name="Matsumoto T."/>
            <person name="Kondo S."/>
            <person name="Hamamoto M."/>
            <person name="Yoshikawa H."/>
        </authorList>
    </citation>
    <scope>NUCLEOTIDE SEQUENCE [LARGE SCALE GENOMIC DNA]</scope>
    <source>
        <strain evidence="5 6">NRRL Y-17804</strain>
    </source>
</reference>
<dbReference type="EMBL" id="BACD03000019">
    <property type="protein sequence ID" value="GAO49060.1"/>
    <property type="molecule type" value="Genomic_DNA"/>
</dbReference>
<reference evidence="5 6" key="1">
    <citation type="journal article" date="2011" name="J. Gen. Appl. Microbiol.">
        <title>Draft genome sequencing of the enigmatic yeast Saitoella complicata.</title>
        <authorList>
            <person name="Nishida H."/>
            <person name="Hamamoto M."/>
            <person name="Sugiyama J."/>
        </authorList>
    </citation>
    <scope>NUCLEOTIDE SEQUENCE [LARGE SCALE GENOMIC DNA]</scope>
    <source>
        <strain evidence="5 6">NRRL Y-17804</strain>
    </source>
</reference>
<feature type="compositionally biased region" description="Polar residues" evidence="4">
    <location>
        <begin position="11"/>
        <end position="24"/>
    </location>
</feature>
<dbReference type="InterPro" id="IPR013868">
    <property type="entry name" value="Cut8/Sts1_fam"/>
</dbReference>
<dbReference type="GO" id="GO:0015031">
    <property type="term" value="P:protein transport"/>
    <property type="evidence" value="ECO:0007669"/>
    <property type="project" value="UniProtKB-UniRule"/>
</dbReference>
<dbReference type="PANTHER" id="PTHR28032">
    <property type="entry name" value="FI02826P"/>
    <property type="match status" value="1"/>
</dbReference>
<dbReference type="GO" id="GO:0070628">
    <property type="term" value="F:proteasome binding"/>
    <property type="evidence" value="ECO:0007669"/>
    <property type="project" value="TreeGrafter"/>
</dbReference>